<dbReference type="Pfam" id="PF20250">
    <property type="entry name" value="FapA_N"/>
    <property type="match status" value="1"/>
</dbReference>
<evidence type="ECO:0000313" key="3">
    <source>
        <dbReference type="EMBL" id="CAH0535849.1"/>
    </source>
</evidence>
<comment type="caution">
    <text evidence="3">The sequence shown here is derived from an EMBL/GenBank/DDBJ whole genome shotgun (WGS) entry which is preliminary data.</text>
</comment>
<keyword evidence="4" id="KW-1185">Reference proteome</keyword>
<evidence type="ECO:0000313" key="4">
    <source>
        <dbReference type="Proteomes" id="UP000838748"/>
    </source>
</evidence>
<evidence type="ECO:0000259" key="2">
    <source>
        <dbReference type="Pfam" id="PF20250"/>
    </source>
</evidence>
<dbReference type="InterPro" id="IPR046865">
    <property type="entry name" value="FapA_b_solenoid"/>
</dbReference>
<gene>
    <name evidence="3" type="ORF">VMF7928_00016</name>
</gene>
<dbReference type="InterPro" id="IPR046866">
    <property type="entry name" value="FapA_N"/>
</dbReference>
<keyword evidence="1" id="KW-0175">Coiled coil</keyword>
<dbReference type="Pfam" id="PF03961">
    <property type="entry name" value="FapA"/>
    <property type="match status" value="1"/>
</dbReference>
<dbReference type="PANTHER" id="PTHR38032">
    <property type="entry name" value="POLYMERASE-RELATED"/>
    <property type="match status" value="1"/>
</dbReference>
<accession>A0ABM8ZYC0</accession>
<proteinExistence type="predicted"/>
<organism evidence="3 4">
    <name type="scientific">Vibrio marisflavi CECT 7928</name>
    <dbReference type="NCBI Taxonomy" id="634439"/>
    <lineage>
        <taxon>Bacteria</taxon>
        <taxon>Pseudomonadati</taxon>
        <taxon>Pseudomonadota</taxon>
        <taxon>Gammaproteobacteria</taxon>
        <taxon>Vibrionales</taxon>
        <taxon>Vibrionaceae</taxon>
        <taxon>Vibrio</taxon>
    </lineage>
</organism>
<dbReference type="EMBL" id="CAKLDM010000001">
    <property type="protein sequence ID" value="CAH0535849.1"/>
    <property type="molecule type" value="Genomic_DNA"/>
</dbReference>
<dbReference type="RefSeq" id="WP_237359436.1">
    <property type="nucleotide sequence ID" value="NZ_CAKLDM010000001.1"/>
</dbReference>
<name>A0ABM8ZYC0_9VIBR</name>
<evidence type="ECO:0000256" key="1">
    <source>
        <dbReference type="SAM" id="Coils"/>
    </source>
</evidence>
<protein>
    <recommendedName>
        <fullName evidence="2">Flagellar Assembly Protein A N-terminal region domain-containing protein</fullName>
    </recommendedName>
</protein>
<feature type="coiled-coil region" evidence="1">
    <location>
        <begin position="470"/>
        <end position="504"/>
    </location>
</feature>
<sequence length="559" mass="60221">MWNKFVSMSEDSTYVTAKLSPDITVDSNFSTRGLDEALAELSANKFFVLEEEVNKFINCAKEMKGEAYSGIRVAEMRDSSVEVTLDDEEMLASMLVTGAYDGKPLNGPDIIKALADAQVTKGINKLALKKVMVMSAKLKPGETFTQPVAQGKRPIQGKDARFVPLVEDVSKRVLAPKKKDDVGNVDMKNLGETITVEVNQPLMKKVPATQGTPGLTVQGKVIYPKPGDDSPLTEGSGSAISPKDPNILIAVESGLPILKPKTVDVENALCLKSVGVGTGHVKFKGNVVINGDIESDMVVRATGSITVGGFIESADVQAKGDIVVAKGIIGHTVPEGSEKSCVVKSAGSIKANYAQYVKIQAAENIELSVHCMGNELSCGKDLSVSDAGGKQGTLSGGVTKAGGKISCVNLGVEGDTPTLVEAFARYGKFKDRLSKLKERYKLAQEGTMEVVRKELDFKKLPKEERTPEAEQELEDFKVSANEKLEKAKNAVEAMEADFEEQLENSTIEAKNKVYTHVTIQYAEEKLITKRVHGPSIFSFNKYQIECTSKLGSEAIEGDA</sequence>
<feature type="domain" description="Flagellar Assembly Protein A N-terminal region" evidence="2">
    <location>
        <begin position="81"/>
        <end position="259"/>
    </location>
</feature>
<dbReference type="InterPro" id="IPR005646">
    <property type="entry name" value="FapA"/>
</dbReference>
<dbReference type="Proteomes" id="UP000838748">
    <property type="component" value="Unassembled WGS sequence"/>
</dbReference>
<dbReference type="PANTHER" id="PTHR38032:SF1">
    <property type="entry name" value="RNA-BINDING PROTEIN KHPB N-TERMINAL DOMAIN-CONTAINING PROTEIN"/>
    <property type="match status" value="1"/>
</dbReference>
<reference evidence="3" key="1">
    <citation type="submission" date="2021-11" db="EMBL/GenBank/DDBJ databases">
        <authorList>
            <person name="Rodrigo-Torres L."/>
            <person name="Arahal R. D."/>
            <person name="Lucena T."/>
        </authorList>
    </citation>
    <scope>NUCLEOTIDE SEQUENCE</scope>
    <source>
        <strain evidence="3">CECT 7928</strain>
    </source>
</reference>